<feature type="domain" description="Helicase ATP-binding" evidence="4">
    <location>
        <begin position="170"/>
        <end position="330"/>
    </location>
</feature>
<feature type="domain" description="Helicase C-terminal" evidence="5">
    <location>
        <begin position="371"/>
        <end position="539"/>
    </location>
</feature>
<dbReference type="Pfam" id="PF24485">
    <property type="entry name" value="zf-C2H2_DHX34"/>
    <property type="match status" value="1"/>
</dbReference>
<dbReference type="PROSITE" id="PS51192">
    <property type="entry name" value="HELICASE_ATP_BIND_1"/>
    <property type="match status" value="1"/>
</dbReference>
<dbReference type="SMART" id="SM00490">
    <property type="entry name" value="HELICc"/>
    <property type="match status" value="1"/>
</dbReference>
<dbReference type="PANTHER" id="PTHR18934:SF221">
    <property type="entry name" value="ATP-DEPENDENT RNA HELICASE DHX34-RELATED"/>
    <property type="match status" value="1"/>
</dbReference>
<feature type="region of interest" description="Disordered" evidence="3">
    <location>
        <begin position="687"/>
        <end position="718"/>
    </location>
</feature>
<dbReference type="SMART" id="SM00487">
    <property type="entry name" value="DEXDc"/>
    <property type="match status" value="1"/>
</dbReference>
<keyword evidence="7" id="KW-1185">Reference proteome</keyword>
<dbReference type="InterPro" id="IPR048333">
    <property type="entry name" value="HA2_WH"/>
</dbReference>
<dbReference type="FunFam" id="3.40.50.300:FF:000540">
    <property type="entry name" value="probable ATP-dependent RNA helicase DHX34"/>
    <property type="match status" value="1"/>
</dbReference>
<dbReference type="Pfam" id="PF00271">
    <property type="entry name" value="Helicase_C"/>
    <property type="match status" value="1"/>
</dbReference>
<proteinExistence type="predicted"/>
<dbReference type="Proteomes" id="UP000716595">
    <property type="component" value="Unassembled WGS sequence"/>
</dbReference>
<accession>A0A8J4KSE8</accession>
<dbReference type="CDD" id="cd18791">
    <property type="entry name" value="SF2_C_RHA"/>
    <property type="match status" value="1"/>
</dbReference>
<evidence type="ECO:0000313" key="6">
    <source>
        <dbReference type="EMBL" id="KAF1647902.1"/>
    </source>
</evidence>
<keyword evidence="2 6" id="KW-0067">ATP-binding</keyword>
<dbReference type="CDD" id="cd17979">
    <property type="entry name" value="DEXHc_DHX34"/>
    <property type="match status" value="1"/>
</dbReference>
<dbReference type="AlphaFoldDB" id="A0A8J4KSE8"/>
<dbReference type="Pfam" id="PF04408">
    <property type="entry name" value="WHD_HA2"/>
    <property type="match status" value="1"/>
</dbReference>
<evidence type="ECO:0000256" key="2">
    <source>
        <dbReference type="ARBA" id="ARBA00022806"/>
    </source>
</evidence>
<organism evidence="6 7">
    <name type="scientific">Eudyptes chrysocome</name>
    <name type="common">Western rockhopper penguin</name>
    <name type="synonym">Aptenodytes chrysocome</name>
    <dbReference type="NCBI Taxonomy" id="79626"/>
    <lineage>
        <taxon>Eukaryota</taxon>
        <taxon>Metazoa</taxon>
        <taxon>Chordata</taxon>
        <taxon>Craniata</taxon>
        <taxon>Vertebrata</taxon>
        <taxon>Euteleostomi</taxon>
        <taxon>Archelosauria</taxon>
        <taxon>Archosauria</taxon>
        <taxon>Dinosauria</taxon>
        <taxon>Saurischia</taxon>
        <taxon>Theropoda</taxon>
        <taxon>Coelurosauria</taxon>
        <taxon>Aves</taxon>
        <taxon>Neognathae</taxon>
        <taxon>Neoaves</taxon>
        <taxon>Aequornithes</taxon>
        <taxon>Sphenisciformes</taxon>
        <taxon>Spheniscidae</taxon>
        <taxon>Eudyptes</taxon>
    </lineage>
</organism>
<dbReference type="InterPro" id="IPR011709">
    <property type="entry name" value="DEAD-box_helicase_OB_fold"/>
</dbReference>
<dbReference type="Pfam" id="PF07717">
    <property type="entry name" value="OB_NTP_bind"/>
    <property type="match status" value="1"/>
</dbReference>
<name>A0A8J4KSE8_EUDCH</name>
<dbReference type="GO" id="GO:0003723">
    <property type="term" value="F:RNA binding"/>
    <property type="evidence" value="ECO:0007669"/>
    <property type="project" value="TreeGrafter"/>
</dbReference>
<dbReference type="InterPro" id="IPR001650">
    <property type="entry name" value="Helicase_C-like"/>
</dbReference>
<gene>
    <name evidence="6" type="primary">DHX34</name>
    <name evidence="6" type="ORF">FQV12_0010651</name>
</gene>
<dbReference type="Gene3D" id="1.10.10.2130">
    <property type="entry name" value="DEAH helicase family, winged-helix domain"/>
    <property type="match status" value="1"/>
</dbReference>
<protein>
    <submittedName>
        <fullName evidence="6">Putative ATP-dependent RNA helicase DHX34</fullName>
    </submittedName>
</protein>
<dbReference type="InterPro" id="IPR014001">
    <property type="entry name" value="Helicase_ATP-bd"/>
</dbReference>
<dbReference type="PROSITE" id="PS51194">
    <property type="entry name" value="HELICASE_CTER"/>
    <property type="match status" value="1"/>
</dbReference>
<keyword evidence="1" id="KW-0378">Hydrolase</keyword>
<dbReference type="InterPro" id="IPR056382">
    <property type="entry name" value="DHX34_Znf-C2H2"/>
</dbReference>
<dbReference type="GO" id="GO:0004386">
    <property type="term" value="F:helicase activity"/>
    <property type="evidence" value="ECO:0007669"/>
    <property type="project" value="UniProtKB-KW"/>
</dbReference>
<evidence type="ECO:0000256" key="3">
    <source>
        <dbReference type="SAM" id="MobiDB-lite"/>
    </source>
</evidence>
<comment type="caution">
    <text evidence="6">The sequence shown here is derived from an EMBL/GenBank/DDBJ whole genome shotgun (WGS) entry which is preliminary data.</text>
</comment>
<dbReference type="SUPFAM" id="SSF52540">
    <property type="entry name" value="P-loop containing nucleoside triphosphate hydrolases"/>
    <property type="match status" value="1"/>
</dbReference>
<dbReference type="OrthoDB" id="9374788at2759"/>
<sequence length="1097" mass="123152">MPSEKESRSRRRERDLSPSQWDWDCPATRRRLEELYFREQDYIAAGSEDVCNFWAFFERLRRFQSRRTEREPTPSRPRQAEPSAAARRLDLPRRYDPRYRINLSVLSADVEGTIRGRRGNSGVPRERLSEFRAALLHYLDFTQKQSFAKLAKLQRERAALPISQYRDRLLRAVAQNQVVVIAGDTGCGKSTQVPQFLLAAGYSHVACTQPRRIACISLAKRVGFESLHQYGNQVGYQIRFESTRSPATKVVFLTEGLLLRQVQREPTLPGYHVLIADEVHERHLHSDFLLGVLRRLLPARPDLKLVLMSATININLFSGYFGGAPVLQVPGRIFPISVIYQPIPKEEASAVGKLGKSERLDPLPYLRVLQAIDHKYPPEERGDLLVFLSGVAEIGAVLEAAQAYAARTQRWIVLPLHSTLSVAEQDKVFDVPPPGVRKCILSTNIAETSVTIDGVRFVLDSGKVKEMSYDPQGKLQRLQEFWISRASAEQRKGRAGRTGPGVCYRLYAESDYDAFSPYPVPEIQRVALDALVLQLKSMGLGDPRTFPFLEPPPASSLETAVRYLRDQGALDEAEDLTPIGNLLAQLPVDVVVGEIWPRGWGLPSVRGGHCWRGRELNLPARPPTCPSPGRGGSATLSPPRQELLRDHQLLEEASSQPSDSYSRQSRHRERRELHRLWRSHAETEGRKRKVLRLQDGADGSSGEEDDGGGGTRGKGERSIDIQDVKFKLRHNVEELQAVSSSALSSSQLALLKLVLCRGLYPQLAVPDQLNSGRKDSDQIFHTKNKQGVVLHPTCVFATSPELLHAKEGPERGGTKDPREGLSRHHQLLAFVSLLETNKPYLVNCVRVPALQASARLFAPLLFLPALLLFSRSLDTSADCARLVADGWLEITVPDADSALRLLSTALQLRSAWEKLLHQLLEGRGEEPGRRPSSRDVSVLTRGLLDFLQTEVPYRLRQLTGLEKQNLYIGPQTVAAAPRLPGLFQGTEMKPDEVKGGHRVTDFLTYNCLTTDTDLYSDCLRSFWTCPHCDLHMPFTPLERMCHESACRPSEGESSPLEEAAETSSKTSALHRSYHCDVCQRDFTFTPTEILRHKKQHR</sequence>
<dbReference type="FunFam" id="3.40.50.300:FF:000725">
    <property type="entry name" value="probable ATP-dependent RNA helicase DHX34"/>
    <property type="match status" value="1"/>
</dbReference>
<evidence type="ECO:0000313" key="7">
    <source>
        <dbReference type="Proteomes" id="UP000716595"/>
    </source>
</evidence>
<evidence type="ECO:0000259" key="4">
    <source>
        <dbReference type="PROSITE" id="PS51192"/>
    </source>
</evidence>
<feature type="non-terminal residue" evidence="6">
    <location>
        <position position="1097"/>
    </location>
</feature>
<reference evidence="6" key="1">
    <citation type="journal article" date="2019" name="Gigascience">
        <title>High-coverage genomes to elucidate the evolution of penguins.</title>
        <authorList>
            <person name="Pan H."/>
            <person name="Cole T.L."/>
            <person name="Bi X."/>
            <person name="Fang M."/>
            <person name="Zhou C."/>
            <person name="Yang Z."/>
            <person name="Ksepka D.T."/>
            <person name="Hart T."/>
            <person name="Bouzat J.L."/>
            <person name="Argilla L.S."/>
            <person name="Bertelsen M.F."/>
            <person name="Boersma P.D."/>
            <person name="Bost C.A."/>
            <person name="Cherel Y."/>
            <person name="Dann P."/>
            <person name="Fiddaman S.R."/>
            <person name="Howard P."/>
            <person name="Labuschagne K."/>
            <person name="Mattern T."/>
            <person name="Miller G."/>
            <person name="Parker P."/>
            <person name="Phillips R.A."/>
            <person name="Quillfeldt P."/>
            <person name="Ryan P.G."/>
            <person name="Taylor H."/>
            <person name="Thompson D.R."/>
            <person name="Young M.J."/>
            <person name="Ellegaard M.R."/>
            <person name="Gilbert M.T.P."/>
            <person name="Sinding M.S."/>
            <person name="Pacheco G."/>
            <person name="Shepherd L.D."/>
            <person name="Tennyson A.J.D."/>
            <person name="Grosser S."/>
            <person name="Kay E."/>
            <person name="Nupen L.J."/>
            <person name="Ellenberg U."/>
            <person name="Houston D.M."/>
            <person name="Reeve A.H."/>
            <person name="Johnson K."/>
            <person name="Masello J.F."/>
            <person name="Stracke T."/>
            <person name="McKinlay B."/>
            <person name="Borboroglu P.G."/>
            <person name="Zhang D.X."/>
            <person name="Zhang G."/>
        </authorList>
    </citation>
    <scope>NUCLEOTIDE SEQUENCE</scope>
    <source>
        <strain evidence="6">RH 110-1</strain>
    </source>
</reference>
<feature type="non-terminal residue" evidence="6">
    <location>
        <position position="1"/>
    </location>
</feature>
<evidence type="ECO:0000256" key="1">
    <source>
        <dbReference type="ARBA" id="ARBA00022801"/>
    </source>
</evidence>
<dbReference type="InterPro" id="IPR042035">
    <property type="entry name" value="DEAH_win-hel_dom"/>
</dbReference>
<keyword evidence="2 6" id="KW-0547">Nucleotide-binding</keyword>
<keyword evidence="2 6" id="KW-0347">Helicase</keyword>
<dbReference type="EMBL" id="VULL01001644">
    <property type="protein sequence ID" value="KAF1647902.1"/>
    <property type="molecule type" value="Genomic_DNA"/>
</dbReference>
<dbReference type="PANTHER" id="PTHR18934">
    <property type="entry name" value="ATP-DEPENDENT RNA HELICASE"/>
    <property type="match status" value="1"/>
</dbReference>
<dbReference type="Gene3D" id="3.40.50.300">
    <property type="entry name" value="P-loop containing nucleotide triphosphate hydrolases"/>
    <property type="match status" value="2"/>
</dbReference>
<dbReference type="InterPro" id="IPR027417">
    <property type="entry name" value="P-loop_NTPase"/>
</dbReference>
<evidence type="ECO:0000259" key="5">
    <source>
        <dbReference type="PROSITE" id="PS51194"/>
    </source>
</evidence>
<dbReference type="GO" id="GO:0016787">
    <property type="term" value="F:hydrolase activity"/>
    <property type="evidence" value="ECO:0007669"/>
    <property type="project" value="UniProtKB-KW"/>
</dbReference>